<dbReference type="Proteomes" id="UP000887159">
    <property type="component" value="Unassembled WGS sequence"/>
</dbReference>
<evidence type="ECO:0000313" key="2">
    <source>
        <dbReference type="Proteomes" id="UP000887159"/>
    </source>
</evidence>
<proteinExistence type="predicted"/>
<protein>
    <submittedName>
        <fullName evidence="1">Uncharacterized protein</fullName>
    </submittedName>
</protein>
<dbReference type="GO" id="GO:0003676">
    <property type="term" value="F:nucleic acid binding"/>
    <property type="evidence" value="ECO:0007669"/>
    <property type="project" value="InterPro"/>
</dbReference>
<gene>
    <name evidence="1" type="ORF">TNCV_1199321</name>
</gene>
<name>A0A8X6RZP7_TRICX</name>
<organism evidence="1 2">
    <name type="scientific">Trichonephila clavipes</name>
    <name type="common">Golden silk orbweaver</name>
    <name type="synonym">Nephila clavipes</name>
    <dbReference type="NCBI Taxonomy" id="2585209"/>
    <lineage>
        <taxon>Eukaryota</taxon>
        <taxon>Metazoa</taxon>
        <taxon>Ecdysozoa</taxon>
        <taxon>Arthropoda</taxon>
        <taxon>Chelicerata</taxon>
        <taxon>Arachnida</taxon>
        <taxon>Araneae</taxon>
        <taxon>Araneomorphae</taxon>
        <taxon>Entelegynae</taxon>
        <taxon>Araneoidea</taxon>
        <taxon>Nephilidae</taxon>
        <taxon>Trichonephila</taxon>
    </lineage>
</organism>
<dbReference type="Gene3D" id="3.30.420.10">
    <property type="entry name" value="Ribonuclease H-like superfamily/Ribonuclease H"/>
    <property type="match status" value="1"/>
</dbReference>
<dbReference type="EMBL" id="BMAU01021243">
    <property type="protein sequence ID" value="GFY04154.1"/>
    <property type="molecule type" value="Genomic_DNA"/>
</dbReference>
<sequence length="194" mass="22009">MTSNNRLDDSLRCRFIGRLEAGQSQAEVVRWLQVSRKWTPTCEINTKLELPSPVSDESKCIRQRASRRVFIWRESGNYVTKINTLEEFLCGVAEWRAVVHPCMFSMRALSTFRANGMRSWKPMGGSSGCLEYIFMYENALPHRIDIVDELNEGMAINGMDSSSRSPDLNPIAWISDGLGKAVSQRSSLLKTLKN</sequence>
<dbReference type="AlphaFoldDB" id="A0A8X6RZP7"/>
<keyword evidence="2" id="KW-1185">Reference proteome</keyword>
<comment type="caution">
    <text evidence="1">The sequence shown here is derived from an EMBL/GenBank/DDBJ whole genome shotgun (WGS) entry which is preliminary data.</text>
</comment>
<dbReference type="InterPro" id="IPR036397">
    <property type="entry name" value="RNaseH_sf"/>
</dbReference>
<evidence type="ECO:0000313" key="1">
    <source>
        <dbReference type="EMBL" id="GFY04154.1"/>
    </source>
</evidence>
<reference evidence="1" key="1">
    <citation type="submission" date="2020-08" db="EMBL/GenBank/DDBJ databases">
        <title>Multicomponent nature underlies the extraordinary mechanical properties of spider dragline silk.</title>
        <authorList>
            <person name="Kono N."/>
            <person name="Nakamura H."/>
            <person name="Mori M."/>
            <person name="Yoshida Y."/>
            <person name="Ohtoshi R."/>
            <person name="Malay A.D."/>
            <person name="Moran D.A.P."/>
            <person name="Tomita M."/>
            <person name="Numata K."/>
            <person name="Arakawa K."/>
        </authorList>
    </citation>
    <scope>NUCLEOTIDE SEQUENCE</scope>
</reference>
<accession>A0A8X6RZP7</accession>